<sequence length="68" mass="7430">MAARRRRRPAPSPVPTELRVLIWMAVLWAAWLALVWGLQAANARPAETGAAITADVCLAHARADGWDL</sequence>
<comment type="caution">
    <text evidence="2">The sequence shown here is derived from an EMBL/GenBank/DDBJ whole genome shotgun (WGS) entry which is preliminary data.</text>
</comment>
<proteinExistence type="predicted"/>
<feature type="transmembrane region" description="Helical" evidence="1">
    <location>
        <begin position="20"/>
        <end position="38"/>
    </location>
</feature>
<keyword evidence="1" id="KW-1133">Transmembrane helix</keyword>
<organism evidence="2 3">
    <name type="scientific">Granulimonas faecalis</name>
    <dbReference type="NCBI Taxonomy" id="2894155"/>
    <lineage>
        <taxon>Bacteria</taxon>
        <taxon>Bacillati</taxon>
        <taxon>Actinomycetota</taxon>
        <taxon>Coriobacteriia</taxon>
        <taxon>Coriobacteriales</taxon>
        <taxon>Kribbibacteriaceae</taxon>
        <taxon>Granulimonas</taxon>
    </lineage>
</organism>
<gene>
    <name evidence="2" type="ORF">ATOP_12980</name>
</gene>
<dbReference type="RefSeq" id="WP_135978998.1">
    <property type="nucleotide sequence ID" value="NZ_BQKC01000001.1"/>
</dbReference>
<evidence type="ECO:0000313" key="2">
    <source>
        <dbReference type="EMBL" id="GJM55643.1"/>
    </source>
</evidence>
<name>A0AAV5B3L4_9ACTN</name>
<keyword evidence="3" id="KW-1185">Reference proteome</keyword>
<dbReference type="EMBL" id="BQKC01000001">
    <property type="protein sequence ID" value="GJM55643.1"/>
    <property type="molecule type" value="Genomic_DNA"/>
</dbReference>
<protein>
    <recommendedName>
        <fullName evidence="4">DUF2182 domain-containing protein</fullName>
    </recommendedName>
</protein>
<keyword evidence="1" id="KW-0472">Membrane</keyword>
<evidence type="ECO:0000256" key="1">
    <source>
        <dbReference type="SAM" id="Phobius"/>
    </source>
</evidence>
<accession>A0AAV5B3L4</accession>
<evidence type="ECO:0000313" key="3">
    <source>
        <dbReference type="Proteomes" id="UP001055025"/>
    </source>
</evidence>
<dbReference type="AlphaFoldDB" id="A0AAV5B3L4"/>
<dbReference type="Proteomes" id="UP001055025">
    <property type="component" value="Unassembled WGS sequence"/>
</dbReference>
<evidence type="ECO:0008006" key="4">
    <source>
        <dbReference type="Google" id="ProtNLM"/>
    </source>
</evidence>
<reference evidence="2" key="1">
    <citation type="journal article" date="2022" name="Int. J. Syst. Evol. Microbiol.">
        <title>Granulimonas faecalis gen. nov., sp. nov., and Leptogranulimonas caecicola gen. nov., sp. nov., novel lactate-producing Atopobiaceae bacteria isolated from mouse intestines, and an emended description of the family Atopobiaceae.</title>
        <authorList>
            <person name="Morinaga K."/>
            <person name="Kusada H."/>
            <person name="Sakamoto S."/>
            <person name="Murakami T."/>
            <person name="Toyoda A."/>
            <person name="Mori H."/>
            <person name="Meng X.Y."/>
            <person name="Takashino M."/>
            <person name="Murotomi K."/>
            <person name="Tamaki H."/>
        </authorList>
    </citation>
    <scope>NUCLEOTIDE SEQUENCE</scope>
    <source>
        <strain evidence="2">OPF53</strain>
    </source>
</reference>
<keyword evidence="1" id="KW-0812">Transmembrane</keyword>